<dbReference type="Pfam" id="PF00534">
    <property type="entry name" value="Glycos_transf_1"/>
    <property type="match status" value="1"/>
</dbReference>
<dbReference type="PANTHER" id="PTHR12526:SF638">
    <property type="entry name" value="SPORE COAT PROTEIN SA"/>
    <property type="match status" value="1"/>
</dbReference>
<gene>
    <name evidence="5" type="ORF">B7R25_07415</name>
</gene>
<evidence type="ECO:0000313" key="5">
    <source>
        <dbReference type="EMBL" id="RFA27547.1"/>
    </source>
</evidence>
<evidence type="ECO:0000256" key="2">
    <source>
        <dbReference type="ARBA" id="ARBA00022679"/>
    </source>
</evidence>
<name>A0A3E0WAX9_9MICO</name>
<dbReference type="RefSeq" id="WP_116418309.1">
    <property type="nucleotide sequence ID" value="NZ_NBXC01000014.1"/>
</dbReference>
<organism evidence="5 6">
    <name type="scientific">Subtercola boreus</name>
    <dbReference type="NCBI Taxonomy" id="120213"/>
    <lineage>
        <taxon>Bacteria</taxon>
        <taxon>Bacillati</taxon>
        <taxon>Actinomycetota</taxon>
        <taxon>Actinomycetes</taxon>
        <taxon>Micrococcales</taxon>
        <taxon>Microbacteriaceae</taxon>
        <taxon>Subtercola</taxon>
    </lineage>
</organism>
<dbReference type="Gene3D" id="3.40.50.2000">
    <property type="entry name" value="Glycogen Phosphorylase B"/>
    <property type="match status" value="2"/>
</dbReference>
<dbReference type="Pfam" id="PF13439">
    <property type="entry name" value="Glyco_transf_4"/>
    <property type="match status" value="1"/>
</dbReference>
<keyword evidence="1" id="KW-0328">Glycosyltransferase</keyword>
<dbReference type="OrthoDB" id="8878585at2"/>
<dbReference type="GO" id="GO:0016757">
    <property type="term" value="F:glycosyltransferase activity"/>
    <property type="evidence" value="ECO:0007669"/>
    <property type="project" value="UniProtKB-KW"/>
</dbReference>
<dbReference type="PANTHER" id="PTHR12526">
    <property type="entry name" value="GLYCOSYLTRANSFERASE"/>
    <property type="match status" value="1"/>
</dbReference>
<dbReference type="InterPro" id="IPR028098">
    <property type="entry name" value="Glyco_trans_4-like_N"/>
</dbReference>
<accession>A0A3E0WAX9</accession>
<protein>
    <submittedName>
        <fullName evidence="5">Glycosyl transferase family 1</fullName>
    </submittedName>
</protein>
<evidence type="ECO:0000256" key="1">
    <source>
        <dbReference type="ARBA" id="ARBA00022676"/>
    </source>
</evidence>
<dbReference type="AlphaFoldDB" id="A0A3E0WAX9"/>
<comment type="caution">
    <text evidence="5">The sequence shown here is derived from an EMBL/GenBank/DDBJ whole genome shotgun (WGS) entry which is preliminary data.</text>
</comment>
<feature type="domain" description="Glycosyl transferase family 1" evidence="3">
    <location>
        <begin position="204"/>
        <end position="346"/>
    </location>
</feature>
<reference evidence="5 6" key="1">
    <citation type="submission" date="2017-04" db="EMBL/GenBank/DDBJ databases">
        <title>Comparative genome analysis of Subtercola boreus.</title>
        <authorList>
            <person name="Cho Y.-J."/>
            <person name="Cho A."/>
            <person name="Kim O.-S."/>
            <person name="Lee J.-I."/>
        </authorList>
    </citation>
    <scope>NUCLEOTIDE SEQUENCE [LARGE SCALE GENOMIC DNA]</scope>
    <source>
        <strain evidence="5 6">P28004</strain>
    </source>
</reference>
<sequence length="411" mass="43283">MTGFAGIDGSLAGRTVLFAQPTAELYGSDRVLLESVEAVLADGGRAVVALPLGGPLVAVLEAAGAEVELCETPVLSKSSLRPKGFVSFLAATVRGHRSGNVLLARVRPDVMYVNTVTVPLWIALARLARVPVLAHIHEAEGSIARPIAAALNLPLRFASRVIANSAYSVQVLAKSYPCLAGRTLVVYNGVPGPQTSEPARQTLEGGLRILFVGRLSTRKGAEVAVDALGLLTDRGVAASLDLVGAPVPGQERYEADLICRVAALGLTDRVRMHGFQNDVWPHLQRADVAVVPSLYDEPFGNTAVEALLAARPVVVSDTSGLREAAGGYLSSRAVAPGDASALAASLFDLQEHWATVRIDAAVDAISANEKHSPERYRQTISRLVLELITGESAPGFRTNALTTARLTTNEV</sequence>
<evidence type="ECO:0000259" key="4">
    <source>
        <dbReference type="Pfam" id="PF13439"/>
    </source>
</evidence>
<evidence type="ECO:0000259" key="3">
    <source>
        <dbReference type="Pfam" id="PF00534"/>
    </source>
</evidence>
<evidence type="ECO:0000313" key="6">
    <source>
        <dbReference type="Proteomes" id="UP000257080"/>
    </source>
</evidence>
<feature type="domain" description="Glycosyltransferase subfamily 4-like N-terminal" evidence="4">
    <location>
        <begin position="97"/>
        <end position="190"/>
    </location>
</feature>
<dbReference type="SUPFAM" id="SSF53756">
    <property type="entry name" value="UDP-Glycosyltransferase/glycogen phosphorylase"/>
    <property type="match status" value="1"/>
</dbReference>
<dbReference type="InterPro" id="IPR001296">
    <property type="entry name" value="Glyco_trans_1"/>
</dbReference>
<keyword evidence="2 5" id="KW-0808">Transferase</keyword>
<dbReference type="EMBL" id="NBXE01000019">
    <property type="protein sequence ID" value="RFA27547.1"/>
    <property type="molecule type" value="Genomic_DNA"/>
</dbReference>
<proteinExistence type="predicted"/>
<dbReference type="Proteomes" id="UP000257080">
    <property type="component" value="Unassembled WGS sequence"/>
</dbReference>